<proteinExistence type="inferred from homology"/>
<keyword evidence="10 14" id="KW-0046">Antibiotic resistance</keyword>
<evidence type="ECO:0000256" key="12">
    <source>
        <dbReference type="ARBA" id="ARBA00032932"/>
    </source>
</evidence>
<comment type="catalytic activity">
    <reaction evidence="13 14">
        <text>di-trans,octa-cis-undecaprenyl diphosphate + H2O = di-trans,octa-cis-undecaprenyl phosphate + phosphate + H(+)</text>
        <dbReference type="Rhea" id="RHEA:28094"/>
        <dbReference type="ChEBI" id="CHEBI:15377"/>
        <dbReference type="ChEBI" id="CHEBI:15378"/>
        <dbReference type="ChEBI" id="CHEBI:43474"/>
        <dbReference type="ChEBI" id="CHEBI:58405"/>
        <dbReference type="ChEBI" id="CHEBI:60392"/>
        <dbReference type="EC" id="3.6.1.27"/>
    </reaction>
</comment>
<dbReference type="PANTHER" id="PTHR30622:SF3">
    <property type="entry name" value="UNDECAPRENYL-DIPHOSPHATASE"/>
    <property type="match status" value="1"/>
</dbReference>
<feature type="transmembrane region" description="Helical" evidence="14">
    <location>
        <begin position="20"/>
        <end position="37"/>
    </location>
</feature>
<evidence type="ECO:0000256" key="13">
    <source>
        <dbReference type="ARBA" id="ARBA00047594"/>
    </source>
</evidence>
<evidence type="ECO:0000256" key="10">
    <source>
        <dbReference type="ARBA" id="ARBA00023251"/>
    </source>
</evidence>
<evidence type="ECO:0000256" key="3">
    <source>
        <dbReference type="ARBA" id="ARBA00012374"/>
    </source>
</evidence>
<keyword evidence="16" id="KW-1185">Reference proteome</keyword>
<keyword evidence="9 14" id="KW-0472">Membrane</keyword>
<dbReference type="Pfam" id="PF02673">
    <property type="entry name" value="BacA"/>
    <property type="match status" value="2"/>
</dbReference>
<keyword evidence="7 14" id="KW-0378">Hydrolase</keyword>
<comment type="caution">
    <text evidence="15">The sequence shown here is derived from an EMBL/GenBank/DDBJ whole genome shotgun (WGS) entry which is preliminary data.</text>
</comment>
<feature type="transmembrane region" description="Helical" evidence="14">
    <location>
        <begin position="156"/>
        <end position="173"/>
    </location>
</feature>
<evidence type="ECO:0000256" key="7">
    <source>
        <dbReference type="ARBA" id="ARBA00022801"/>
    </source>
</evidence>
<accession>A0ABS9QG55</accession>
<feature type="transmembrane region" description="Helical" evidence="14">
    <location>
        <begin position="49"/>
        <end position="70"/>
    </location>
</feature>
<evidence type="ECO:0000256" key="8">
    <source>
        <dbReference type="ARBA" id="ARBA00022989"/>
    </source>
</evidence>
<evidence type="ECO:0000256" key="2">
    <source>
        <dbReference type="ARBA" id="ARBA00010621"/>
    </source>
</evidence>
<evidence type="ECO:0000256" key="5">
    <source>
        <dbReference type="ARBA" id="ARBA00022475"/>
    </source>
</evidence>
<dbReference type="EC" id="3.6.1.27" evidence="3 14"/>
<gene>
    <name evidence="14" type="primary">uppP</name>
    <name evidence="15" type="ORF">L4923_15430</name>
</gene>
<evidence type="ECO:0000256" key="4">
    <source>
        <dbReference type="ARBA" id="ARBA00021581"/>
    </source>
</evidence>
<comment type="function">
    <text evidence="14">Catalyzes the dephosphorylation of undecaprenyl diphosphate (UPP). Confers resistance to bacitracin.</text>
</comment>
<feature type="transmembrane region" description="Helical" evidence="14">
    <location>
        <begin position="126"/>
        <end position="144"/>
    </location>
</feature>
<evidence type="ECO:0000256" key="6">
    <source>
        <dbReference type="ARBA" id="ARBA00022692"/>
    </source>
</evidence>
<dbReference type="InterPro" id="IPR003824">
    <property type="entry name" value="UppP"/>
</dbReference>
<dbReference type="GO" id="GO:0050380">
    <property type="term" value="F:undecaprenyl-diphosphatase activity"/>
    <property type="evidence" value="ECO:0007669"/>
    <property type="project" value="UniProtKB-EC"/>
</dbReference>
<dbReference type="NCBIfam" id="NF001390">
    <property type="entry name" value="PRK00281.1-4"/>
    <property type="match status" value="1"/>
</dbReference>
<reference evidence="15 16" key="1">
    <citation type="submission" date="2022-02" db="EMBL/GenBank/DDBJ databases">
        <title>Draft genome sequence of Mezorhizobium retamae strain IRAMC:0171 isolated from Retama raetam nodules.</title>
        <authorList>
            <person name="Bengaied R."/>
            <person name="Sbissi I."/>
            <person name="Huber K."/>
            <person name="Ghodbane F."/>
            <person name="Nouioui I."/>
            <person name="Tarhouni M."/>
            <person name="Gtari M."/>
        </authorList>
    </citation>
    <scope>NUCLEOTIDE SEQUENCE [LARGE SCALE GENOMIC DNA]</scope>
    <source>
        <strain evidence="15 16">IRAMC:0171</strain>
    </source>
</reference>
<keyword evidence="8 14" id="KW-1133">Transmembrane helix</keyword>
<sequence>MNFQTLVEALLLGLLEGLTEFLPVSSTGHILLAGHFLGFESTGKVFEVLIQLGAILAILSIYSGRIWAFLRRPGAFGLLVEAAIGAVASLIWLAGCAFELVAATVKRRRVNLFVAPEISSDHSVRLLVGVFLAFLPAVVIGMLAHDFIKTVLFETPKLICIMLILGGIVLLWLDRLDLKPKYHDASELPLSMCLKIGLFQCLAMIPGTSRSGATIVGSLLMGVDKRAAAEFSFFLAIPTMLGAFTLDLIKNRHLLSNGDFPVIAVGFIAAFITAVIVVRSLLGYVSRHGYSLFGWWRLIIGSVGLVALFIWG</sequence>
<keyword evidence="14" id="KW-0961">Cell wall biogenesis/degradation</keyword>
<evidence type="ECO:0000256" key="14">
    <source>
        <dbReference type="HAMAP-Rule" id="MF_01006"/>
    </source>
</evidence>
<keyword evidence="6 14" id="KW-0812">Transmembrane</keyword>
<name>A0ABS9QG55_9HYPH</name>
<feature type="transmembrane region" description="Helical" evidence="14">
    <location>
        <begin position="260"/>
        <end position="282"/>
    </location>
</feature>
<dbReference type="Proteomes" id="UP001201701">
    <property type="component" value="Unassembled WGS sequence"/>
</dbReference>
<comment type="miscellaneous">
    <text evidence="14">Bacitracin is thought to be involved in the inhibition of peptidoglycan synthesis by sequestering undecaprenyl diphosphate, thereby reducing the pool of lipid carrier available.</text>
</comment>
<comment type="similarity">
    <text evidence="2 14">Belongs to the UppP family.</text>
</comment>
<feature type="transmembrane region" description="Helical" evidence="14">
    <location>
        <begin position="294"/>
        <end position="311"/>
    </location>
</feature>
<evidence type="ECO:0000313" key="15">
    <source>
        <dbReference type="EMBL" id="MCG7506417.1"/>
    </source>
</evidence>
<feature type="transmembrane region" description="Helical" evidence="14">
    <location>
        <begin position="227"/>
        <end position="248"/>
    </location>
</feature>
<dbReference type="NCBIfam" id="NF001389">
    <property type="entry name" value="PRK00281.1-2"/>
    <property type="match status" value="1"/>
</dbReference>
<dbReference type="EMBL" id="JAKREW010000014">
    <property type="protein sequence ID" value="MCG7506417.1"/>
    <property type="molecule type" value="Genomic_DNA"/>
</dbReference>
<keyword evidence="14" id="KW-0133">Cell shape</keyword>
<dbReference type="HAMAP" id="MF_01006">
    <property type="entry name" value="Undec_diphosphatase"/>
    <property type="match status" value="1"/>
</dbReference>
<feature type="transmembrane region" description="Helical" evidence="14">
    <location>
        <begin position="82"/>
        <end position="105"/>
    </location>
</feature>
<dbReference type="RefSeq" id="WP_239366579.1">
    <property type="nucleotide sequence ID" value="NZ_JAKREW010000014.1"/>
</dbReference>
<evidence type="ECO:0000256" key="11">
    <source>
        <dbReference type="ARBA" id="ARBA00032707"/>
    </source>
</evidence>
<keyword evidence="14" id="KW-0573">Peptidoglycan synthesis</keyword>
<comment type="subcellular location">
    <subcellularLocation>
        <location evidence="1 14">Cell membrane</location>
        <topology evidence="1 14">Multi-pass membrane protein</topology>
    </subcellularLocation>
</comment>
<evidence type="ECO:0000256" key="1">
    <source>
        <dbReference type="ARBA" id="ARBA00004651"/>
    </source>
</evidence>
<keyword evidence="5 14" id="KW-1003">Cell membrane</keyword>
<evidence type="ECO:0000313" key="16">
    <source>
        <dbReference type="Proteomes" id="UP001201701"/>
    </source>
</evidence>
<evidence type="ECO:0000256" key="9">
    <source>
        <dbReference type="ARBA" id="ARBA00023136"/>
    </source>
</evidence>
<organism evidence="15 16">
    <name type="scientific">Mesorhizobium retamae</name>
    <dbReference type="NCBI Taxonomy" id="2912854"/>
    <lineage>
        <taxon>Bacteria</taxon>
        <taxon>Pseudomonadati</taxon>
        <taxon>Pseudomonadota</taxon>
        <taxon>Alphaproteobacteria</taxon>
        <taxon>Hyphomicrobiales</taxon>
        <taxon>Phyllobacteriaceae</taxon>
        <taxon>Mesorhizobium</taxon>
    </lineage>
</organism>
<dbReference type="PANTHER" id="PTHR30622">
    <property type="entry name" value="UNDECAPRENYL-DIPHOSPHATASE"/>
    <property type="match status" value="1"/>
</dbReference>
<protein>
    <recommendedName>
        <fullName evidence="4 14">Undecaprenyl-diphosphatase</fullName>
        <ecNumber evidence="3 14">3.6.1.27</ecNumber>
    </recommendedName>
    <alternativeName>
        <fullName evidence="12 14">Bacitracin resistance protein</fullName>
    </alternativeName>
    <alternativeName>
        <fullName evidence="11 14">Undecaprenyl pyrophosphate phosphatase</fullName>
    </alternativeName>
</protein>